<dbReference type="Gene3D" id="3.40.190.10">
    <property type="entry name" value="Periplasmic binding protein-like II"/>
    <property type="match status" value="2"/>
</dbReference>
<dbReference type="EMBL" id="JAFBDR010000002">
    <property type="protein sequence ID" value="MBM7570215.1"/>
    <property type="molecule type" value="Genomic_DNA"/>
</dbReference>
<sequence>MNKVIVSFFSLILFLVLVGCNAGESGTEDAASGSDDSNTDTTDSTENETEGESDKEEVEIRFTWWGDTARHEIYNEIADQFEEKHPHITVKREFGGWNDYWDKLTTQVAGGNAPDIVGMHQEYVSDYARRGALIDLAPYIDSGVINVDDFPQSVVDSGKLGGDTVMVAQGVTMSGQMFNTAVFDKLGVEYPDMNWTWDDFKNKAIELTEASDEEGFWGSADLSNQLTPNFKYFVRQKGKLLFTEDGQLGFDREDMIEWYEMWDELRQKGAIPDAATTSEYFEVPLEQSLIVEQKIGIGGIPANQIHLYQQQFDEGEVRMVRQPTMSGGENGEFIEGAYLSITEGSEHPEEAAMFINHFVNAEEAGKVFKLEQGSPGSTKIVELVKPLLGPAQQRTLDYLSETLPIAESAPYPPKGMSEIEQAFMDTSYSIAFGEMSIEDAVDEFIRNAESILE</sequence>
<keyword evidence="2" id="KW-0732">Signal</keyword>
<dbReference type="PANTHER" id="PTHR43649:SF11">
    <property type="entry name" value="ABC TRANSPORTER SUBSTRATE-BINDING PROTEIN YESO-RELATED"/>
    <property type="match status" value="1"/>
</dbReference>
<comment type="caution">
    <text evidence="3">The sequence shown here is derived from an EMBL/GenBank/DDBJ whole genome shotgun (WGS) entry which is preliminary data.</text>
</comment>
<feature type="signal peptide" evidence="2">
    <location>
        <begin position="1"/>
        <end position="22"/>
    </location>
</feature>
<dbReference type="RefSeq" id="WP_204497635.1">
    <property type="nucleotide sequence ID" value="NZ_JAFBDR010000002.1"/>
</dbReference>
<gene>
    <name evidence="3" type="ORF">JOC48_000693</name>
</gene>
<feature type="compositionally biased region" description="Low complexity" evidence="1">
    <location>
        <begin position="32"/>
        <end position="42"/>
    </location>
</feature>
<keyword evidence="4" id="KW-1185">Reference proteome</keyword>
<accession>A0ABS2MWE9</accession>
<evidence type="ECO:0000256" key="1">
    <source>
        <dbReference type="SAM" id="MobiDB-lite"/>
    </source>
</evidence>
<proteinExistence type="predicted"/>
<dbReference type="Pfam" id="PF01547">
    <property type="entry name" value="SBP_bac_1"/>
    <property type="match status" value="1"/>
</dbReference>
<keyword evidence="3" id="KW-0762">Sugar transport</keyword>
<dbReference type="PROSITE" id="PS51257">
    <property type="entry name" value="PROKAR_LIPOPROTEIN"/>
    <property type="match status" value="1"/>
</dbReference>
<reference evidence="3 4" key="1">
    <citation type="submission" date="2021-01" db="EMBL/GenBank/DDBJ databases">
        <title>Genomic Encyclopedia of Type Strains, Phase IV (KMG-IV): sequencing the most valuable type-strain genomes for metagenomic binning, comparative biology and taxonomic classification.</title>
        <authorList>
            <person name="Goeker M."/>
        </authorList>
    </citation>
    <scope>NUCLEOTIDE SEQUENCE [LARGE SCALE GENOMIC DNA]</scope>
    <source>
        <strain evidence="3 4">DSM 23711</strain>
    </source>
</reference>
<dbReference type="Proteomes" id="UP001296943">
    <property type="component" value="Unassembled WGS sequence"/>
</dbReference>
<feature type="region of interest" description="Disordered" evidence="1">
    <location>
        <begin position="25"/>
        <end position="57"/>
    </location>
</feature>
<keyword evidence="3" id="KW-0813">Transport</keyword>
<dbReference type="InterPro" id="IPR006059">
    <property type="entry name" value="SBP"/>
</dbReference>
<feature type="compositionally biased region" description="Acidic residues" evidence="1">
    <location>
        <begin position="43"/>
        <end position="57"/>
    </location>
</feature>
<protein>
    <submittedName>
        <fullName evidence="3">Multiple sugar transport system substrate-binding protein</fullName>
    </submittedName>
</protein>
<evidence type="ECO:0000313" key="3">
    <source>
        <dbReference type="EMBL" id="MBM7570215.1"/>
    </source>
</evidence>
<evidence type="ECO:0000313" key="4">
    <source>
        <dbReference type="Proteomes" id="UP001296943"/>
    </source>
</evidence>
<feature type="chain" id="PRO_5046936295" evidence="2">
    <location>
        <begin position="23"/>
        <end position="453"/>
    </location>
</feature>
<name>A0ABS2MWE9_9BACI</name>
<dbReference type="PANTHER" id="PTHR43649">
    <property type="entry name" value="ARABINOSE-BINDING PROTEIN-RELATED"/>
    <property type="match status" value="1"/>
</dbReference>
<dbReference type="CDD" id="cd13585">
    <property type="entry name" value="PBP2_TMBP_like"/>
    <property type="match status" value="1"/>
</dbReference>
<evidence type="ECO:0000256" key="2">
    <source>
        <dbReference type="SAM" id="SignalP"/>
    </source>
</evidence>
<organism evidence="3 4">
    <name type="scientific">Aquibacillus albus</name>
    <dbReference type="NCBI Taxonomy" id="1168171"/>
    <lineage>
        <taxon>Bacteria</taxon>
        <taxon>Bacillati</taxon>
        <taxon>Bacillota</taxon>
        <taxon>Bacilli</taxon>
        <taxon>Bacillales</taxon>
        <taxon>Bacillaceae</taxon>
        <taxon>Aquibacillus</taxon>
    </lineage>
</organism>
<dbReference type="SUPFAM" id="SSF53850">
    <property type="entry name" value="Periplasmic binding protein-like II"/>
    <property type="match status" value="1"/>
</dbReference>
<dbReference type="InterPro" id="IPR050490">
    <property type="entry name" value="Bact_solute-bd_prot1"/>
</dbReference>